<evidence type="ECO:0000313" key="2">
    <source>
        <dbReference type="EMBL" id="JAE34373.1"/>
    </source>
</evidence>
<name>A0A0A9HN96_ARUDO</name>
<protein>
    <submittedName>
        <fullName evidence="2">Uncharacterized protein</fullName>
    </submittedName>
</protein>
<proteinExistence type="predicted"/>
<keyword evidence="1" id="KW-0472">Membrane</keyword>
<organism evidence="2">
    <name type="scientific">Arundo donax</name>
    <name type="common">Giant reed</name>
    <name type="synonym">Donax arundinaceus</name>
    <dbReference type="NCBI Taxonomy" id="35708"/>
    <lineage>
        <taxon>Eukaryota</taxon>
        <taxon>Viridiplantae</taxon>
        <taxon>Streptophyta</taxon>
        <taxon>Embryophyta</taxon>
        <taxon>Tracheophyta</taxon>
        <taxon>Spermatophyta</taxon>
        <taxon>Magnoliopsida</taxon>
        <taxon>Liliopsida</taxon>
        <taxon>Poales</taxon>
        <taxon>Poaceae</taxon>
        <taxon>PACMAD clade</taxon>
        <taxon>Arundinoideae</taxon>
        <taxon>Arundineae</taxon>
        <taxon>Arundo</taxon>
    </lineage>
</organism>
<sequence>MCSLPVSLFLGATIFNRLLFLFSISSFLTLVASHL</sequence>
<reference evidence="2" key="2">
    <citation type="journal article" date="2015" name="Data Brief">
        <title>Shoot transcriptome of the giant reed, Arundo donax.</title>
        <authorList>
            <person name="Barrero R.A."/>
            <person name="Guerrero F.D."/>
            <person name="Moolhuijzen P."/>
            <person name="Goolsby J.A."/>
            <person name="Tidwell J."/>
            <person name="Bellgard S.E."/>
            <person name="Bellgard M.I."/>
        </authorList>
    </citation>
    <scope>NUCLEOTIDE SEQUENCE</scope>
    <source>
        <tissue evidence="2">Shoot tissue taken approximately 20 cm above the soil surface</tissue>
    </source>
</reference>
<keyword evidence="1" id="KW-1133">Transmembrane helix</keyword>
<accession>A0A0A9HN96</accession>
<dbReference type="EMBL" id="GBRH01163523">
    <property type="protein sequence ID" value="JAE34373.1"/>
    <property type="molecule type" value="Transcribed_RNA"/>
</dbReference>
<reference evidence="2" key="1">
    <citation type="submission" date="2014-09" db="EMBL/GenBank/DDBJ databases">
        <authorList>
            <person name="Magalhaes I.L.F."/>
            <person name="Oliveira U."/>
            <person name="Santos F.R."/>
            <person name="Vidigal T.H.D.A."/>
            <person name="Brescovit A.D."/>
            <person name="Santos A.J."/>
        </authorList>
    </citation>
    <scope>NUCLEOTIDE SEQUENCE</scope>
    <source>
        <tissue evidence="2">Shoot tissue taken approximately 20 cm above the soil surface</tissue>
    </source>
</reference>
<evidence type="ECO:0000256" key="1">
    <source>
        <dbReference type="SAM" id="Phobius"/>
    </source>
</evidence>
<dbReference type="AlphaFoldDB" id="A0A0A9HN96"/>
<keyword evidence="1" id="KW-0812">Transmembrane</keyword>
<feature type="transmembrane region" description="Helical" evidence="1">
    <location>
        <begin position="6"/>
        <end position="32"/>
    </location>
</feature>